<organism evidence="2 3">
    <name type="scientific">Rhodoplanes elegans</name>
    <dbReference type="NCBI Taxonomy" id="29408"/>
    <lineage>
        <taxon>Bacteria</taxon>
        <taxon>Pseudomonadati</taxon>
        <taxon>Pseudomonadota</taxon>
        <taxon>Alphaproteobacteria</taxon>
        <taxon>Hyphomicrobiales</taxon>
        <taxon>Nitrobacteraceae</taxon>
        <taxon>Rhodoplanes</taxon>
    </lineage>
</organism>
<feature type="compositionally biased region" description="Basic and acidic residues" evidence="1">
    <location>
        <begin position="1"/>
        <end position="20"/>
    </location>
</feature>
<evidence type="ECO:0000313" key="3">
    <source>
        <dbReference type="Proteomes" id="UP000248863"/>
    </source>
</evidence>
<sequence length="346" mass="37370">MRRLCGDRGHGERRARDAAPRSRLRAVARDPRRAGRLHDVALGAPVDHVARGRRGAAAVHVRDLRQGLGLLRRHLEAVADRARARPARPRAGERRRGRARRRRGAGRRGRSGVSDPYVSRLEKYLRTLEARLVEIDQRVARIVLSGKVTEVREQNDDWQVRTELGKDPATGEVVKSPWVPVQPVASGDLKIKAKPVVGERMMVLSPSGVLGTGSWAIRGPFDEDHPAPKGSEDLIIERGDTRIVLDDKTITIKAPQKVVAESGGSELELKPGHANVKGEKVHTVGRTHLAVQSKDEEGKKKLVVEGLLDQPRVKVTELDLEPDPGAAAMAAAIAAAGSGGGGGGEG</sequence>
<proteinExistence type="predicted"/>
<evidence type="ECO:0000256" key="1">
    <source>
        <dbReference type="SAM" id="MobiDB-lite"/>
    </source>
</evidence>
<dbReference type="AlphaFoldDB" id="A0A327KLL6"/>
<accession>A0A327KLL6</accession>
<evidence type="ECO:0000313" key="2">
    <source>
        <dbReference type="EMBL" id="RAI38162.1"/>
    </source>
</evidence>
<protein>
    <recommendedName>
        <fullName evidence="4">Gp5/Type VI secretion system Vgr protein OB-fold domain-containing protein</fullName>
    </recommendedName>
</protein>
<reference evidence="2 3" key="1">
    <citation type="submission" date="2017-07" db="EMBL/GenBank/DDBJ databases">
        <title>Draft Genome Sequences of Select Purple Nonsulfur Bacteria.</title>
        <authorList>
            <person name="Lasarre B."/>
            <person name="Mckinlay J.B."/>
        </authorList>
    </citation>
    <scope>NUCLEOTIDE SEQUENCE [LARGE SCALE GENOMIC DNA]</scope>
    <source>
        <strain evidence="2 3">DSM 11907</strain>
    </source>
</reference>
<feature type="region of interest" description="Disordered" evidence="1">
    <location>
        <begin position="1"/>
        <end position="31"/>
    </location>
</feature>
<comment type="caution">
    <text evidence="2">The sequence shown here is derived from an EMBL/GenBank/DDBJ whole genome shotgun (WGS) entry which is preliminary data.</text>
</comment>
<dbReference type="InterPro" id="IPR037026">
    <property type="entry name" value="Vgr_OB-fold_dom_sf"/>
</dbReference>
<dbReference type="EMBL" id="NPEU01000140">
    <property type="protein sequence ID" value="RAI38162.1"/>
    <property type="molecule type" value="Genomic_DNA"/>
</dbReference>
<gene>
    <name evidence="2" type="ORF">CH338_13670</name>
</gene>
<dbReference type="Gene3D" id="2.40.50.230">
    <property type="entry name" value="Gp5 N-terminal domain"/>
    <property type="match status" value="1"/>
</dbReference>
<name>A0A327KLL6_9BRAD</name>
<evidence type="ECO:0008006" key="4">
    <source>
        <dbReference type="Google" id="ProtNLM"/>
    </source>
</evidence>
<dbReference type="OrthoDB" id="7852340at2"/>
<keyword evidence="3" id="KW-1185">Reference proteome</keyword>
<dbReference type="Proteomes" id="UP000248863">
    <property type="component" value="Unassembled WGS sequence"/>
</dbReference>
<feature type="region of interest" description="Disordered" evidence="1">
    <location>
        <begin position="80"/>
        <end position="114"/>
    </location>
</feature>
<feature type="compositionally biased region" description="Basic residues" evidence="1">
    <location>
        <begin position="84"/>
        <end position="110"/>
    </location>
</feature>